<dbReference type="Gene3D" id="1.10.275.10">
    <property type="entry name" value="Fumarase/aspartase (N-terminal domain)"/>
    <property type="match status" value="1"/>
</dbReference>
<dbReference type="AlphaFoldDB" id="A0AAW5JXH6"/>
<dbReference type="Gene3D" id="1.20.200.10">
    <property type="entry name" value="Fumarase/aspartase (Central domain)"/>
    <property type="match status" value="2"/>
</dbReference>
<organism evidence="1 2">
    <name type="scientific">Cloacibacillus evryensis</name>
    <dbReference type="NCBI Taxonomy" id="508460"/>
    <lineage>
        <taxon>Bacteria</taxon>
        <taxon>Thermotogati</taxon>
        <taxon>Synergistota</taxon>
        <taxon>Synergistia</taxon>
        <taxon>Synergistales</taxon>
        <taxon>Synergistaceae</taxon>
        <taxon>Cloacibacillus</taxon>
    </lineage>
</organism>
<protein>
    <submittedName>
        <fullName evidence="1">Aromatic amino acid ammonia-lyase</fullName>
    </submittedName>
</protein>
<dbReference type="EMBL" id="JANFYT010000001">
    <property type="protein sequence ID" value="MCQ4812937.1"/>
    <property type="molecule type" value="Genomic_DNA"/>
</dbReference>
<dbReference type="Proteomes" id="UP001205919">
    <property type="component" value="Unassembled WGS sequence"/>
</dbReference>
<gene>
    <name evidence="1" type="ORF">NE630_00705</name>
</gene>
<dbReference type="SUPFAM" id="SSF48557">
    <property type="entry name" value="L-aspartase-like"/>
    <property type="match status" value="1"/>
</dbReference>
<dbReference type="PANTHER" id="PTHR10362">
    <property type="entry name" value="HISTIDINE AMMONIA-LYASE"/>
    <property type="match status" value="1"/>
</dbReference>
<proteinExistence type="predicted"/>
<evidence type="ECO:0000313" key="1">
    <source>
        <dbReference type="EMBL" id="MCQ4812937.1"/>
    </source>
</evidence>
<dbReference type="RefSeq" id="WP_256181145.1">
    <property type="nucleotide sequence ID" value="NZ_CAJLEK010000003.1"/>
</dbReference>
<dbReference type="Pfam" id="PF00221">
    <property type="entry name" value="Lyase_aromatic"/>
    <property type="match status" value="1"/>
</dbReference>
<reference evidence="1 2" key="1">
    <citation type="submission" date="2022-06" db="EMBL/GenBank/DDBJ databases">
        <title>Isolation of gut microbiota from human fecal samples.</title>
        <authorList>
            <person name="Pamer E.G."/>
            <person name="Barat B."/>
            <person name="Waligurski E."/>
            <person name="Medina S."/>
            <person name="Paddock L."/>
            <person name="Mostad J."/>
        </authorList>
    </citation>
    <scope>NUCLEOTIDE SEQUENCE [LARGE SCALE GENOMIC DNA]</scope>
    <source>
        <strain evidence="1 2">DFI.9.90</strain>
    </source>
</reference>
<accession>A0AAW5JXH6</accession>
<evidence type="ECO:0000313" key="2">
    <source>
        <dbReference type="Proteomes" id="UP001205919"/>
    </source>
</evidence>
<keyword evidence="2" id="KW-1185">Reference proteome</keyword>
<dbReference type="GO" id="GO:0016841">
    <property type="term" value="F:ammonia-lyase activity"/>
    <property type="evidence" value="ECO:0007669"/>
    <property type="project" value="UniProtKB-ARBA"/>
</dbReference>
<dbReference type="InterPro" id="IPR001106">
    <property type="entry name" value="Aromatic_Lyase"/>
</dbReference>
<comment type="caution">
    <text evidence="1">The sequence shown here is derived from an EMBL/GenBank/DDBJ whole genome shotgun (WGS) entry which is preliminary data.</text>
</comment>
<sequence length="368" mass="39990">MSIYYIDGNSLTLETIRTIMADKEARVALSDEAAARCRATRSQIDRWMEKDAPVVYGVNTGLGNLKDVVVPPEKHIEWNKTLPYPHAAGMGDYLPPEVTLTSLLLRANVLARGYSGVRPELIERILAIYNAKVAPAVHSEGSTGLSDLGPLAQNVMTVAGLDEAKAYYEGGLMPSREALRKAGLAESFTLECKEVLAQMNGSTMTQAIAVLAFLRFEELLPRVEARLAGGAELPEFFAGCRGVVEFTKGILNRENNISCDNPLLFELPEGGYEAVMGCNCSNTQVGYAADMMNTVIVELANGVFEKISGKIAKNEGRHLLNKIKTCAMQVSADSIPTKGGQEDHVEFSFTAARKFYYAVELAGKLLTL</sequence>
<dbReference type="InterPro" id="IPR008948">
    <property type="entry name" value="L-Aspartase-like"/>
</dbReference>
<name>A0AAW5JXH6_9BACT</name>
<dbReference type="InterPro" id="IPR024083">
    <property type="entry name" value="Fumarase/histidase_N"/>
</dbReference>